<feature type="domain" description="Peptidase M56" evidence="2">
    <location>
        <begin position="101"/>
        <end position="271"/>
    </location>
</feature>
<name>A0A1U7LXY8_9FIRM</name>
<feature type="transmembrane region" description="Helical" evidence="1">
    <location>
        <begin position="101"/>
        <end position="119"/>
    </location>
</feature>
<reference evidence="3 4" key="1">
    <citation type="journal article" date="2016" name="Appl. Environ. Microbiol.">
        <title>Function and Phylogeny of Bacterial Butyryl Coenzyme A:Acetate Transferases and Their Diversity in the Proximal Colon of Swine.</title>
        <authorList>
            <person name="Trachsel J."/>
            <person name="Bayles D.O."/>
            <person name="Looft T."/>
            <person name="Levine U.Y."/>
            <person name="Allen H.K."/>
        </authorList>
    </citation>
    <scope>NUCLEOTIDE SEQUENCE [LARGE SCALE GENOMIC DNA]</scope>
    <source>
        <strain evidence="3 4">35-6-1</strain>
    </source>
</reference>
<evidence type="ECO:0000256" key="1">
    <source>
        <dbReference type="SAM" id="Phobius"/>
    </source>
</evidence>
<keyword evidence="1" id="KW-1133">Transmembrane helix</keyword>
<protein>
    <submittedName>
        <fullName evidence="3">Peptidase M56</fullName>
    </submittedName>
</protein>
<dbReference type="PANTHER" id="PTHR34978:SF3">
    <property type="entry name" value="SLR0241 PROTEIN"/>
    <property type="match status" value="1"/>
</dbReference>
<feature type="transmembrane region" description="Helical" evidence="1">
    <location>
        <begin position="14"/>
        <end position="31"/>
    </location>
</feature>
<keyword evidence="1" id="KW-0812">Transmembrane</keyword>
<evidence type="ECO:0000259" key="2">
    <source>
        <dbReference type="Pfam" id="PF05569"/>
    </source>
</evidence>
<dbReference type="InterPro" id="IPR008756">
    <property type="entry name" value="Peptidase_M56"/>
</dbReference>
<feature type="transmembrane region" description="Helical" evidence="1">
    <location>
        <begin position="194"/>
        <end position="211"/>
    </location>
</feature>
<dbReference type="Pfam" id="PF05569">
    <property type="entry name" value="Peptidase_M56"/>
    <property type="match status" value="1"/>
</dbReference>
<evidence type="ECO:0000313" key="4">
    <source>
        <dbReference type="Proteomes" id="UP000187166"/>
    </source>
</evidence>
<dbReference type="Proteomes" id="UP000187166">
    <property type="component" value="Unassembled WGS sequence"/>
</dbReference>
<organism evidence="3 4">
    <name type="scientific">Peptoniphilus porci</name>
    <dbReference type="NCBI Taxonomy" id="2652280"/>
    <lineage>
        <taxon>Bacteria</taxon>
        <taxon>Bacillati</taxon>
        <taxon>Bacillota</taxon>
        <taxon>Tissierellia</taxon>
        <taxon>Tissierellales</taxon>
        <taxon>Peptoniphilaceae</taxon>
        <taxon>Peptoniphilus</taxon>
    </lineage>
</organism>
<keyword evidence="4" id="KW-1185">Reference proteome</keyword>
<dbReference type="EMBL" id="MJIH01000001">
    <property type="protein sequence ID" value="OLR64156.1"/>
    <property type="molecule type" value="Genomic_DNA"/>
</dbReference>
<dbReference type="PANTHER" id="PTHR34978">
    <property type="entry name" value="POSSIBLE SENSOR-TRANSDUCER PROTEIN BLAR"/>
    <property type="match status" value="1"/>
</dbReference>
<dbReference type="STRING" id="1465756.BIV18_00615"/>
<accession>A0A1U7LXY8</accession>
<dbReference type="CDD" id="cd07341">
    <property type="entry name" value="M56_BlaR1_MecR1_like"/>
    <property type="match status" value="1"/>
</dbReference>
<feature type="transmembrane region" description="Helical" evidence="1">
    <location>
        <begin position="285"/>
        <end position="304"/>
    </location>
</feature>
<sequence>MAISLVRVITLEKSIKSLFLLVVILLVRPILNKKAFRSASIILWIVLLIYLVSPYELMIGIDCVKENGILPYLLGLINLFNSCLCWLINKLGYIFFKLNRIIGSILIFTYLGIKIYKFHKVMKGSTLTHNTLCKEKISEFGLKRKVEIYINNNLKTPLTFGILRPRIILQDHILADEKLLDHVLIHELMHIKKFHILLTHLINIVACLYWYNPLLWLSLKYIDQDIEINCDKLVVQQLGDTIKNRKEYCMSMLKLLEIKSNTNNFVLNLNTNKERMLIMKKWKKTLAGLMIFMFAFTFCLPVFANVADLNQDRIDTVGDIVTNINSEFGDRVQIISDEEYQKLELGEVSRTGLRAANVDENIRLSRFDKIDYEFNMDTWTGPVHDGFTVRLKDMSCSGGIKYQVIIEEDGKIIYNKFFSSDSILKVKANRGSRYVVTIDNESNKTLSGKVKINSYVR</sequence>
<dbReference type="AlphaFoldDB" id="A0A1U7LXY8"/>
<comment type="caution">
    <text evidence="3">The sequence shown here is derived from an EMBL/GenBank/DDBJ whole genome shotgun (WGS) entry which is preliminary data.</text>
</comment>
<proteinExistence type="predicted"/>
<gene>
    <name evidence="3" type="ORF">BIV18_00615</name>
</gene>
<feature type="transmembrane region" description="Helical" evidence="1">
    <location>
        <begin position="69"/>
        <end position="89"/>
    </location>
</feature>
<feature type="transmembrane region" description="Helical" evidence="1">
    <location>
        <begin position="38"/>
        <end position="57"/>
    </location>
</feature>
<evidence type="ECO:0000313" key="3">
    <source>
        <dbReference type="EMBL" id="OLR64156.1"/>
    </source>
</evidence>
<dbReference type="InterPro" id="IPR052173">
    <property type="entry name" value="Beta-lactam_resp_regulator"/>
</dbReference>
<keyword evidence="1" id="KW-0472">Membrane</keyword>